<reference evidence="1 2" key="1">
    <citation type="submission" date="2020-04" db="EMBL/GenBank/DDBJ databases">
        <authorList>
            <person name="Laetsch R D."/>
            <person name="Stevens L."/>
            <person name="Kumar S."/>
            <person name="Blaxter L. M."/>
        </authorList>
    </citation>
    <scope>NUCLEOTIDE SEQUENCE [LARGE SCALE GENOMIC DNA]</scope>
</reference>
<proteinExistence type="predicted"/>
<dbReference type="OrthoDB" id="5870026at2759"/>
<organism evidence="1 2">
    <name type="scientific">Caenorhabditis bovis</name>
    <dbReference type="NCBI Taxonomy" id="2654633"/>
    <lineage>
        <taxon>Eukaryota</taxon>
        <taxon>Metazoa</taxon>
        <taxon>Ecdysozoa</taxon>
        <taxon>Nematoda</taxon>
        <taxon>Chromadorea</taxon>
        <taxon>Rhabditida</taxon>
        <taxon>Rhabditina</taxon>
        <taxon>Rhabditomorpha</taxon>
        <taxon>Rhabditoidea</taxon>
        <taxon>Rhabditidae</taxon>
        <taxon>Peloderinae</taxon>
        <taxon>Caenorhabditis</taxon>
    </lineage>
</organism>
<dbReference type="EMBL" id="CADEPM010000001">
    <property type="protein sequence ID" value="CAB3398769.1"/>
    <property type="molecule type" value="Genomic_DNA"/>
</dbReference>
<comment type="caution">
    <text evidence="1">The sequence shown here is derived from an EMBL/GenBank/DDBJ whole genome shotgun (WGS) entry which is preliminary data.</text>
</comment>
<dbReference type="AlphaFoldDB" id="A0A8S1ELV6"/>
<name>A0A8S1ELV6_9PELO</name>
<accession>A0A8S1ELV6</accession>
<gene>
    <name evidence="1" type="ORF">CBOVIS_LOCUS2009</name>
</gene>
<keyword evidence="2" id="KW-1185">Reference proteome</keyword>
<dbReference type="Proteomes" id="UP000494206">
    <property type="component" value="Unassembled WGS sequence"/>
</dbReference>
<protein>
    <submittedName>
        <fullName evidence="1">Uncharacterized protein</fullName>
    </submittedName>
</protein>
<sequence>MLIVFCASHFYPFPPYSLCGSHGEVRRAVATFHPPPPPPPPSEMSAANETEIITVRMSDGTTETRTLGHTNFLALLCAFKMTFHTFYAPLK</sequence>
<evidence type="ECO:0000313" key="1">
    <source>
        <dbReference type="EMBL" id="CAB3398769.1"/>
    </source>
</evidence>
<evidence type="ECO:0000313" key="2">
    <source>
        <dbReference type="Proteomes" id="UP000494206"/>
    </source>
</evidence>